<feature type="compositionally biased region" description="Pro residues" evidence="2">
    <location>
        <begin position="151"/>
        <end position="170"/>
    </location>
</feature>
<dbReference type="PROSITE" id="PS51155">
    <property type="entry name" value="CHIT_BIND_RR_2"/>
    <property type="match status" value="1"/>
</dbReference>
<gene>
    <name evidence="4" type="ORF">PVAND_011810</name>
</gene>
<feature type="signal peptide" evidence="3">
    <location>
        <begin position="1"/>
        <end position="20"/>
    </location>
</feature>
<keyword evidence="5" id="KW-1185">Reference proteome</keyword>
<feature type="compositionally biased region" description="Low complexity" evidence="2">
    <location>
        <begin position="261"/>
        <end position="275"/>
    </location>
</feature>
<evidence type="ECO:0000256" key="1">
    <source>
        <dbReference type="PROSITE-ProRule" id="PRU00497"/>
    </source>
</evidence>
<dbReference type="Pfam" id="PF00379">
    <property type="entry name" value="Chitin_bind_4"/>
    <property type="match status" value="1"/>
</dbReference>
<protein>
    <submittedName>
        <fullName evidence="4">Uncharacterized protein</fullName>
    </submittedName>
</protein>
<feature type="region of interest" description="Disordered" evidence="2">
    <location>
        <begin position="143"/>
        <end position="234"/>
    </location>
</feature>
<sequence>MSVKSLLYLSLLLLSQNTNAQEANEAVQFIDHPDKNEYLLHQPGSDKHKYGYELRDNKHFHHTTTEDDGVRLGCYGYVLEGKKYSTQYVADIKGYRPVFTYDVINVYPKSGDVREASFIGNFNEDERKSSNIRYFFPEGCRADEELTPENNPMPSPVPLKKQPPPPPSPPVTVTQAKPTPPPATRQTSEKPKPSPIPSPPPTKKIPQPSPPVVTPPPSVPSTYLPPIASTYLPPVKSSIPGKYITKAYNNNNNKPSVTTPKAQVTTPKVQVTTPKAQVTTPKVQVTTPKVTTKSSFIPQTSPPASSKPVINTCNQCCSENESSPSVTIPIKLSSNSKSGSCSSYAKLIIPADSVSQEKLKSLLNNPTELTKDILRSLS</sequence>
<dbReference type="InterPro" id="IPR000618">
    <property type="entry name" value="Insect_cuticle"/>
</dbReference>
<dbReference type="GO" id="GO:0042302">
    <property type="term" value="F:structural constituent of cuticle"/>
    <property type="evidence" value="ECO:0007669"/>
    <property type="project" value="UniProtKB-UniRule"/>
</dbReference>
<dbReference type="Proteomes" id="UP001107558">
    <property type="component" value="Chromosome 1"/>
</dbReference>
<comment type="caution">
    <text evidence="4">The sequence shown here is derived from an EMBL/GenBank/DDBJ whole genome shotgun (WGS) entry which is preliminary data.</text>
</comment>
<accession>A0A9J6CLD4</accession>
<evidence type="ECO:0000313" key="5">
    <source>
        <dbReference type="Proteomes" id="UP001107558"/>
    </source>
</evidence>
<feature type="compositionally biased region" description="Polar residues" evidence="2">
    <location>
        <begin position="247"/>
        <end position="260"/>
    </location>
</feature>
<evidence type="ECO:0000256" key="2">
    <source>
        <dbReference type="SAM" id="MobiDB-lite"/>
    </source>
</evidence>
<feature type="chain" id="PRO_5039941531" evidence="3">
    <location>
        <begin position="21"/>
        <end position="378"/>
    </location>
</feature>
<feature type="compositionally biased region" description="Pro residues" evidence="2">
    <location>
        <begin position="193"/>
        <end position="219"/>
    </location>
</feature>
<organism evidence="4 5">
    <name type="scientific">Polypedilum vanderplanki</name>
    <name type="common">Sleeping chironomid midge</name>
    <dbReference type="NCBI Taxonomy" id="319348"/>
    <lineage>
        <taxon>Eukaryota</taxon>
        <taxon>Metazoa</taxon>
        <taxon>Ecdysozoa</taxon>
        <taxon>Arthropoda</taxon>
        <taxon>Hexapoda</taxon>
        <taxon>Insecta</taxon>
        <taxon>Pterygota</taxon>
        <taxon>Neoptera</taxon>
        <taxon>Endopterygota</taxon>
        <taxon>Diptera</taxon>
        <taxon>Nematocera</taxon>
        <taxon>Chironomoidea</taxon>
        <taxon>Chironomidae</taxon>
        <taxon>Chironominae</taxon>
        <taxon>Polypedilum</taxon>
        <taxon>Polypedilum</taxon>
    </lineage>
</organism>
<evidence type="ECO:0000256" key="3">
    <source>
        <dbReference type="SAM" id="SignalP"/>
    </source>
</evidence>
<name>A0A9J6CLD4_POLVA</name>
<proteinExistence type="predicted"/>
<evidence type="ECO:0000313" key="4">
    <source>
        <dbReference type="EMBL" id="KAG5682459.1"/>
    </source>
</evidence>
<dbReference type="AlphaFoldDB" id="A0A9J6CLD4"/>
<keyword evidence="3" id="KW-0732">Signal</keyword>
<dbReference type="EMBL" id="JADBJN010000001">
    <property type="protein sequence ID" value="KAG5682459.1"/>
    <property type="molecule type" value="Genomic_DNA"/>
</dbReference>
<dbReference type="PRINTS" id="PR01217">
    <property type="entry name" value="PRICHEXTENSN"/>
</dbReference>
<feature type="region of interest" description="Disordered" evidence="2">
    <location>
        <begin position="246"/>
        <end position="275"/>
    </location>
</feature>
<dbReference type="OrthoDB" id="7788324at2759"/>
<reference evidence="4" key="1">
    <citation type="submission" date="2021-03" db="EMBL/GenBank/DDBJ databases">
        <title>Chromosome level genome of the anhydrobiotic midge Polypedilum vanderplanki.</title>
        <authorList>
            <person name="Yoshida Y."/>
            <person name="Kikawada T."/>
            <person name="Gusev O."/>
        </authorList>
    </citation>
    <scope>NUCLEOTIDE SEQUENCE</scope>
    <source>
        <strain evidence="4">NIAS01</strain>
        <tissue evidence="4">Whole body or cell culture</tissue>
    </source>
</reference>
<keyword evidence="1" id="KW-0193">Cuticle</keyword>